<dbReference type="Gene3D" id="3.30.70.270">
    <property type="match status" value="1"/>
</dbReference>
<dbReference type="SUPFAM" id="SSF56672">
    <property type="entry name" value="DNA/RNA polymerases"/>
    <property type="match status" value="1"/>
</dbReference>
<evidence type="ECO:0000259" key="1">
    <source>
        <dbReference type="Pfam" id="PF00078"/>
    </source>
</evidence>
<organism evidence="2 3">
    <name type="scientific">Paramuricea clavata</name>
    <name type="common">Red gorgonian</name>
    <name type="synonym">Violescent sea-whip</name>
    <dbReference type="NCBI Taxonomy" id="317549"/>
    <lineage>
        <taxon>Eukaryota</taxon>
        <taxon>Metazoa</taxon>
        <taxon>Cnidaria</taxon>
        <taxon>Anthozoa</taxon>
        <taxon>Octocorallia</taxon>
        <taxon>Malacalcyonacea</taxon>
        <taxon>Plexauridae</taxon>
        <taxon>Paramuricea</taxon>
    </lineage>
</organism>
<comment type="caution">
    <text evidence="2">The sequence shown here is derived from an EMBL/GenBank/DDBJ whole genome shotgun (WGS) entry which is preliminary data.</text>
</comment>
<dbReference type="InterPro" id="IPR043502">
    <property type="entry name" value="DNA/RNA_pol_sf"/>
</dbReference>
<reference evidence="2" key="1">
    <citation type="submission" date="2020-04" db="EMBL/GenBank/DDBJ databases">
        <authorList>
            <person name="Alioto T."/>
            <person name="Alioto T."/>
            <person name="Gomez Garrido J."/>
        </authorList>
    </citation>
    <scope>NUCLEOTIDE SEQUENCE</scope>
    <source>
        <strain evidence="2">A484AB</strain>
    </source>
</reference>
<keyword evidence="3" id="KW-1185">Reference proteome</keyword>
<feature type="domain" description="Reverse transcriptase" evidence="1">
    <location>
        <begin position="177"/>
        <end position="252"/>
    </location>
</feature>
<evidence type="ECO:0000313" key="3">
    <source>
        <dbReference type="Proteomes" id="UP001152795"/>
    </source>
</evidence>
<evidence type="ECO:0000313" key="2">
    <source>
        <dbReference type="EMBL" id="CAB4001407.1"/>
    </source>
</evidence>
<dbReference type="Gene3D" id="3.10.10.10">
    <property type="entry name" value="HIV Type 1 Reverse Transcriptase, subunit A, domain 1"/>
    <property type="match status" value="1"/>
</dbReference>
<dbReference type="InterPro" id="IPR000477">
    <property type="entry name" value="RT_dom"/>
</dbReference>
<name>A0A7D9E8N0_PARCT</name>
<dbReference type="Pfam" id="PF00078">
    <property type="entry name" value="RVT_1"/>
    <property type="match status" value="1"/>
</dbReference>
<sequence>EPDDPIVKGTTFGWVVTRETNEYERLYSLDVLGIEDRVEGDQLDVYREFQESITTRNNGRYEVSVPWIPGAELVNSNEEPSRKRLKNIERKLSHDKKLQEAYEEIVKDQLEKEIIEPAPSQPTGPRVFYMPHKPIVREQSSSSKVRMVFDASVRPNPLVNSVNECMHTGPSLQPLMWDILIRARMSPHLVLADIQKAFLQVGLKEEDRDAFRFLFNINNHEQHFRFARIPFGAEASPFMLGATINYHLDHIRG</sequence>
<dbReference type="OrthoDB" id="5967017at2759"/>
<proteinExistence type="predicted"/>
<protein>
    <recommendedName>
        <fullName evidence="1">Reverse transcriptase domain-containing protein</fullName>
    </recommendedName>
</protein>
<dbReference type="PANTHER" id="PTHR47331">
    <property type="entry name" value="PHD-TYPE DOMAIN-CONTAINING PROTEIN"/>
    <property type="match status" value="1"/>
</dbReference>
<accession>A0A7D9E8N0</accession>
<dbReference type="InterPro" id="IPR043128">
    <property type="entry name" value="Rev_trsase/Diguanyl_cyclase"/>
</dbReference>
<dbReference type="PANTHER" id="PTHR47331:SF1">
    <property type="entry name" value="GAG-LIKE PROTEIN"/>
    <property type="match status" value="1"/>
</dbReference>
<dbReference type="EMBL" id="CACRXK020004081">
    <property type="protein sequence ID" value="CAB4001407.1"/>
    <property type="molecule type" value="Genomic_DNA"/>
</dbReference>
<dbReference type="Proteomes" id="UP001152795">
    <property type="component" value="Unassembled WGS sequence"/>
</dbReference>
<feature type="non-terminal residue" evidence="2">
    <location>
        <position position="1"/>
    </location>
</feature>
<gene>
    <name evidence="2" type="ORF">PACLA_8A030054</name>
</gene>
<dbReference type="AlphaFoldDB" id="A0A7D9E8N0"/>